<evidence type="ECO:0000313" key="3">
    <source>
        <dbReference type="Proteomes" id="UP000809349"/>
    </source>
</evidence>
<sequence length="157" mass="16719">MKQAMFAALALVIASALAGGKMTGVNEQVAVDTAGGKVVVRLAVANHGTHPVHVPKAIYQDDELIAPVFDIRDARTGKNITYIGRKVKRGPITKDDYLQVKPGATASNSIDITSSYDFLAGEHAYTLAFPGSVINDLAQIDAPRGLPVMPVSFVFRK</sequence>
<proteinExistence type="predicted"/>
<dbReference type="Gene3D" id="2.60.40.2970">
    <property type="match status" value="1"/>
</dbReference>
<keyword evidence="1" id="KW-0732">Signal</keyword>
<dbReference type="Proteomes" id="UP000809349">
    <property type="component" value="Unassembled WGS sequence"/>
</dbReference>
<comment type="caution">
    <text evidence="2">The sequence shown here is derived from an EMBL/GenBank/DDBJ whole genome shotgun (WGS) entry which is preliminary data.</text>
</comment>
<protein>
    <submittedName>
        <fullName evidence="2">Uncharacterized protein</fullName>
    </submittedName>
</protein>
<feature type="chain" id="PRO_5046622913" evidence="1">
    <location>
        <begin position="19"/>
        <end position="157"/>
    </location>
</feature>
<feature type="signal peptide" evidence="1">
    <location>
        <begin position="1"/>
        <end position="18"/>
    </location>
</feature>
<reference evidence="2 3" key="2">
    <citation type="submission" date="2021-08" db="EMBL/GenBank/DDBJ databases">
        <title>Massilia sp. R798.</title>
        <authorList>
            <person name="Baek J.H."/>
            <person name="Jung H.S."/>
            <person name="Kim K.R."/>
            <person name="Jeon C.O."/>
        </authorList>
    </citation>
    <scope>NUCLEOTIDE SEQUENCE [LARGE SCALE GENOMIC DNA]</scope>
    <source>
        <strain evidence="2 3">R798</strain>
    </source>
</reference>
<dbReference type="EMBL" id="JAFBIL020000007">
    <property type="protein sequence ID" value="MBZ2209052.1"/>
    <property type="molecule type" value="Genomic_DNA"/>
</dbReference>
<dbReference type="RefSeq" id="WP_223469528.1">
    <property type="nucleotide sequence ID" value="NZ_JAFBIL020000007.1"/>
</dbReference>
<evidence type="ECO:0000256" key="1">
    <source>
        <dbReference type="SAM" id="SignalP"/>
    </source>
</evidence>
<evidence type="ECO:0000313" key="2">
    <source>
        <dbReference type="EMBL" id="MBZ2209052.1"/>
    </source>
</evidence>
<gene>
    <name evidence="2" type="ORF">I4X03_017420</name>
</gene>
<keyword evidence="3" id="KW-1185">Reference proteome</keyword>
<reference evidence="2 3" key="1">
    <citation type="submission" date="2021-01" db="EMBL/GenBank/DDBJ databases">
        <authorList>
            <person name="Ruan W."/>
            <person name="Khan S.A."/>
            <person name="Jeon C.O."/>
        </authorList>
    </citation>
    <scope>NUCLEOTIDE SEQUENCE [LARGE SCALE GENOMIC DNA]</scope>
    <source>
        <strain evidence="2 3">R798</strain>
    </source>
</reference>
<name>A0ABS7SSY9_9BURK</name>
<accession>A0ABS7SSY9</accession>
<organism evidence="2 3">
    <name type="scientific">Massilia soli</name>
    <dbReference type="NCBI Taxonomy" id="2792854"/>
    <lineage>
        <taxon>Bacteria</taxon>
        <taxon>Pseudomonadati</taxon>
        <taxon>Pseudomonadota</taxon>
        <taxon>Betaproteobacteria</taxon>
        <taxon>Burkholderiales</taxon>
        <taxon>Oxalobacteraceae</taxon>
        <taxon>Telluria group</taxon>
        <taxon>Massilia</taxon>
    </lineage>
</organism>